<protein>
    <submittedName>
        <fullName evidence="5">Oxidoreductase, short-chain dehydrogenase/reductase family (EC)</fullName>
        <ecNumber evidence="5">1.1.1.-</ecNumber>
    </submittedName>
</protein>
<dbReference type="EC" id="1.1.1.-" evidence="5"/>
<comment type="similarity">
    <text evidence="1 3">Belongs to the short-chain dehydrogenases/reductases (SDR) family.</text>
</comment>
<dbReference type="InterPro" id="IPR020904">
    <property type="entry name" value="Sc_DH/Rdtase_CS"/>
</dbReference>
<evidence type="ECO:0000313" key="5">
    <source>
        <dbReference type="EMBL" id="CAA6829780.1"/>
    </source>
</evidence>
<gene>
    <name evidence="5" type="ORF">HELGO_WM7612</name>
</gene>
<dbReference type="InterPro" id="IPR036291">
    <property type="entry name" value="NAD(P)-bd_dom_sf"/>
</dbReference>
<keyword evidence="4" id="KW-1133">Transmembrane helix</keyword>
<keyword evidence="4" id="KW-0812">Transmembrane</keyword>
<dbReference type="SUPFAM" id="SSF51735">
    <property type="entry name" value="NAD(P)-binding Rossmann-fold domains"/>
    <property type="match status" value="1"/>
</dbReference>
<keyword evidence="2 5" id="KW-0560">Oxidoreductase</keyword>
<dbReference type="InterPro" id="IPR002347">
    <property type="entry name" value="SDR_fam"/>
</dbReference>
<dbReference type="PANTHER" id="PTHR44196">
    <property type="entry name" value="DEHYDROGENASE/REDUCTASE SDR FAMILY MEMBER 7B"/>
    <property type="match status" value="1"/>
</dbReference>
<accession>A0A6S6ULA5</accession>
<dbReference type="GO" id="GO:0016491">
    <property type="term" value="F:oxidoreductase activity"/>
    <property type="evidence" value="ECO:0007669"/>
    <property type="project" value="UniProtKB-KW"/>
</dbReference>
<dbReference type="PRINTS" id="PR00080">
    <property type="entry name" value="SDRFAMILY"/>
</dbReference>
<proteinExistence type="inferred from homology"/>
<reference evidence="5" key="1">
    <citation type="submission" date="2020-01" db="EMBL/GenBank/DDBJ databases">
        <authorList>
            <person name="Meier V. D."/>
            <person name="Meier V D."/>
        </authorList>
    </citation>
    <scope>NUCLEOTIDE SEQUENCE</scope>
    <source>
        <strain evidence="5">HLG_WM_MAG_09</strain>
    </source>
</reference>
<dbReference type="GO" id="GO:0016020">
    <property type="term" value="C:membrane"/>
    <property type="evidence" value="ECO:0007669"/>
    <property type="project" value="TreeGrafter"/>
</dbReference>
<dbReference type="PROSITE" id="PS00061">
    <property type="entry name" value="ADH_SHORT"/>
    <property type="match status" value="1"/>
</dbReference>
<evidence type="ECO:0000256" key="4">
    <source>
        <dbReference type="SAM" id="Phobius"/>
    </source>
</evidence>
<evidence type="ECO:0000256" key="3">
    <source>
        <dbReference type="RuleBase" id="RU000363"/>
    </source>
</evidence>
<organism evidence="5">
    <name type="scientific">uncultured Thiotrichaceae bacterium</name>
    <dbReference type="NCBI Taxonomy" id="298394"/>
    <lineage>
        <taxon>Bacteria</taxon>
        <taxon>Pseudomonadati</taxon>
        <taxon>Pseudomonadota</taxon>
        <taxon>Gammaproteobacteria</taxon>
        <taxon>Thiotrichales</taxon>
        <taxon>Thiotrichaceae</taxon>
        <taxon>environmental samples</taxon>
    </lineage>
</organism>
<keyword evidence="4" id="KW-0472">Membrane</keyword>
<name>A0A6S6ULA5_9GAMM</name>
<dbReference type="EMBL" id="CACVAT010000546">
    <property type="protein sequence ID" value="CAA6829780.1"/>
    <property type="molecule type" value="Genomic_DNA"/>
</dbReference>
<dbReference type="PANTHER" id="PTHR44196:SF1">
    <property type="entry name" value="DEHYDROGENASE_REDUCTASE SDR FAMILY MEMBER 7B"/>
    <property type="match status" value="1"/>
</dbReference>
<sequence length="256" mass="27772">MTPRHVVITGASRGIGAALALQYASQHSVLGLIGRNNQDLTSIATQCEAKGSQVEIGTLDISNTPQLIQWLQSFDETHPIDLLITNAGITNLIGEKGEPESIENIIKVLEVNLHGTIHSIHAILDNMRQRGQGQLALVSSLGAYRGMPITPAYCASKAAVKSYGEALRGWLAPEGIKVNVICPGFVESDMSNSFTAPKPFMTTSDKAASIIKRGLRKNRANISFPFPLNLGMWFISFLPFPIASFFLGISGYNRRH</sequence>
<evidence type="ECO:0000256" key="2">
    <source>
        <dbReference type="ARBA" id="ARBA00023002"/>
    </source>
</evidence>
<feature type="transmembrane region" description="Helical" evidence="4">
    <location>
        <begin position="230"/>
        <end position="252"/>
    </location>
</feature>
<evidence type="ECO:0000256" key="1">
    <source>
        <dbReference type="ARBA" id="ARBA00006484"/>
    </source>
</evidence>
<dbReference type="PRINTS" id="PR00081">
    <property type="entry name" value="GDHRDH"/>
</dbReference>
<dbReference type="Gene3D" id="3.40.50.720">
    <property type="entry name" value="NAD(P)-binding Rossmann-like Domain"/>
    <property type="match status" value="1"/>
</dbReference>
<dbReference type="Pfam" id="PF00106">
    <property type="entry name" value="adh_short"/>
    <property type="match status" value="1"/>
</dbReference>
<dbReference type="AlphaFoldDB" id="A0A6S6ULA5"/>